<evidence type="ECO:0000313" key="1">
    <source>
        <dbReference type="EMBL" id="MFA4805403.1"/>
    </source>
</evidence>
<proteinExistence type="predicted"/>
<evidence type="ECO:0008006" key="3">
    <source>
        <dbReference type="Google" id="ProtNLM"/>
    </source>
</evidence>
<keyword evidence="2" id="KW-1185">Reference proteome</keyword>
<dbReference type="Proteomes" id="UP001571980">
    <property type="component" value="Unassembled WGS sequence"/>
</dbReference>
<sequence>MENVRLLERKLEITRELKIRFAKEEIRLLRLIKQAKVRNNGRAGAERRY</sequence>
<name>A0ABV4T9N6_9EURY</name>
<gene>
    <name evidence="1" type="ORF">P8X34_11765</name>
</gene>
<accession>A0ABV4T9N6</accession>
<dbReference type="EMBL" id="JARRIG010000008">
    <property type="protein sequence ID" value="MFA4805403.1"/>
    <property type="molecule type" value="Genomic_DNA"/>
</dbReference>
<evidence type="ECO:0000313" key="2">
    <source>
        <dbReference type="Proteomes" id="UP001571980"/>
    </source>
</evidence>
<reference evidence="1 2" key="1">
    <citation type="submission" date="2023-03" db="EMBL/GenBank/DDBJ databases">
        <title>Speciation in Pyrococcus: adaptation to high temperature as a mechanism.</title>
        <authorList>
            <person name="Gu J."/>
        </authorList>
    </citation>
    <scope>NUCLEOTIDE SEQUENCE [LARGE SCALE GENOMIC DNA]</scope>
    <source>
        <strain evidence="1 2">LMOA34</strain>
    </source>
</reference>
<dbReference type="RefSeq" id="WP_372824974.1">
    <property type="nucleotide sequence ID" value="NZ_JARRIF010000001.1"/>
</dbReference>
<organism evidence="1 2">
    <name type="scientific">Pyrococcus kukulkanii</name>
    <dbReference type="NCBI Taxonomy" id="1609559"/>
    <lineage>
        <taxon>Archaea</taxon>
        <taxon>Methanobacteriati</taxon>
        <taxon>Methanobacteriota</taxon>
        <taxon>Thermococci</taxon>
        <taxon>Thermococcales</taxon>
        <taxon>Thermococcaceae</taxon>
        <taxon>Pyrococcus</taxon>
    </lineage>
</organism>
<comment type="caution">
    <text evidence="1">The sequence shown here is derived from an EMBL/GenBank/DDBJ whole genome shotgun (WGS) entry which is preliminary data.</text>
</comment>
<protein>
    <recommendedName>
        <fullName evidence="3">Transposase</fullName>
    </recommendedName>
</protein>